<dbReference type="OrthoDB" id="6247875at2759"/>
<proteinExistence type="predicted"/>
<feature type="DNA-binding region" description="HMG box" evidence="1">
    <location>
        <begin position="44"/>
        <end position="118"/>
    </location>
</feature>
<dbReference type="GO" id="GO:0005634">
    <property type="term" value="C:nucleus"/>
    <property type="evidence" value="ECO:0007669"/>
    <property type="project" value="UniProtKB-UniRule"/>
</dbReference>
<dbReference type="Gene3D" id="1.10.30.10">
    <property type="entry name" value="High mobility group box domain"/>
    <property type="match status" value="1"/>
</dbReference>
<evidence type="ECO:0000259" key="2">
    <source>
        <dbReference type="PROSITE" id="PS50118"/>
    </source>
</evidence>
<dbReference type="Pfam" id="PF00505">
    <property type="entry name" value="HMG_box"/>
    <property type="match status" value="1"/>
</dbReference>
<gene>
    <name evidence="3" type="ORF">AGERDE_LOCUS2382</name>
</gene>
<keyword evidence="1" id="KW-0238">DNA-binding</keyword>
<organism evidence="3 4">
    <name type="scientific">Ambispora gerdemannii</name>
    <dbReference type="NCBI Taxonomy" id="144530"/>
    <lineage>
        <taxon>Eukaryota</taxon>
        <taxon>Fungi</taxon>
        <taxon>Fungi incertae sedis</taxon>
        <taxon>Mucoromycota</taxon>
        <taxon>Glomeromycotina</taxon>
        <taxon>Glomeromycetes</taxon>
        <taxon>Archaeosporales</taxon>
        <taxon>Ambisporaceae</taxon>
        <taxon>Ambispora</taxon>
    </lineage>
</organism>
<evidence type="ECO:0000256" key="1">
    <source>
        <dbReference type="PROSITE-ProRule" id="PRU00267"/>
    </source>
</evidence>
<keyword evidence="1" id="KW-0539">Nucleus</keyword>
<evidence type="ECO:0000313" key="4">
    <source>
        <dbReference type="Proteomes" id="UP000789831"/>
    </source>
</evidence>
<dbReference type="Proteomes" id="UP000789831">
    <property type="component" value="Unassembled WGS sequence"/>
</dbReference>
<dbReference type="SUPFAM" id="SSF47095">
    <property type="entry name" value="HMG-box"/>
    <property type="match status" value="1"/>
</dbReference>
<evidence type="ECO:0000313" key="3">
    <source>
        <dbReference type="EMBL" id="CAG8463638.1"/>
    </source>
</evidence>
<dbReference type="InterPro" id="IPR036910">
    <property type="entry name" value="HMG_box_dom_sf"/>
</dbReference>
<comment type="caution">
    <text evidence="3">The sequence shown here is derived from an EMBL/GenBank/DDBJ whole genome shotgun (WGS) entry which is preliminary data.</text>
</comment>
<dbReference type="SMART" id="SM00398">
    <property type="entry name" value="HMG"/>
    <property type="match status" value="1"/>
</dbReference>
<dbReference type="AlphaFoldDB" id="A0A9N8VQZ2"/>
<dbReference type="InterPro" id="IPR009071">
    <property type="entry name" value="HMG_box_dom"/>
</dbReference>
<protein>
    <submittedName>
        <fullName evidence="3">29_t:CDS:1</fullName>
    </submittedName>
</protein>
<feature type="domain" description="HMG box" evidence="2">
    <location>
        <begin position="44"/>
        <end position="118"/>
    </location>
</feature>
<sequence>MCKNISEISDLVKRFRELFELYPCESSANDLCENLLALGKDRNVKKPPNSFMIFQAFIRSQLRTNEIPENLNKIKNQKILSKVSAEIWNKFSEEDQQIYRELKQRITSMHKEKYPDWKSKQTRTRATFRVHALR</sequence>
<dbReference type="PROSITE" id="PS50118">
    <property type="entry name" value="HMG_BOX_2"/>
    <property type="match status" value="1"/>
</dbReference>
<reference evidence="3" key="1">
    <citation type="submission" date="2021-06" db="EMBL/GenBank/DDBJ databases">
        <authorList>
            <person name="Kallberg Y."/>
            <person name="Tangrot J."/>
            <person name="Rosling A."/>
        </authorList>
    </citation>
    <scope>NUCLEOTIDE SEQUENCE</scope>
    <source>
        <strain evidence="3">MT106</strain>
    </source>
</reference>
<dbReference type="GO" id="GO:0003677">
    <property type="term" value="F:DNA binding"/>
    <property type="evidence" value="ECO:0007669"/>
    <property type="project" value="UniProtKB-UniRule"/>
</dbReference>
<name>A0A9N8VQZ2_9GLOM</name>
<keyword evidence="4" id="KW-1185">Reference proteome</keyword>
<dbReference type="EMBL" id="CAJVPL010000196">
    <property type="protein sequence ID" value="CAG8463638.1"/>
    <property type="molecule type" value="Genomic_DNA"/>
</dbReference>
<accession>A0A9N8VQZ2</accession>